<dbReference type="EMBL" id="BMAT01007698">
    <property type="protein sequence ID" value="GFR69281.1"/>
    <property type="molecule type" value="Genomic_DNA"/>
</dbReference>
<name>A0AAV4F8X0_9GAST</name>
<dbReference type="PANTHER" id="PTHR11590:SF40">
    <property type="entry name" value="HEMOCYTE PROTEIN-GLUTAMINE GAMMA-GLUTAMYLTRANSFERASE-LIKE PROTEIN"/>
    <property type="match status" value="1"/>
</dbReference>
<dbReference type="InterPro" id="IPR038765">
    <property type="entry name" value="Papain-like_cys_pep_sf"/>
</dbReference>
<dbReference type="Pfam" id="PF00868">
    <property type="entry name" value="Transglut_N"/>
    <property type="match status" value="1"/>
</dbReference>
<dbReference type="SUPFAM" id="SSF54001">
    <property type="entry name" value="Cysteine proteinases"/>
    <property type="match status" value="1"/>
</dbReference>
<evidence type="ECO:0000313" key="4">
    <source>
        <dbReference type="EMBL" id="GFR69281.1"/>
    </source>
</evidence>
<protein>
    <submittedName>
        <fullName evidence="4">Hemocyte protein-glutamine gamma-glutamyltransferase-like</fullName>
    </submittedName>
</protein>
<dbReference type="PANTHER" id="PTHR11590">
    <property type="entry name" value="PROTEIN-GLUTAMINE GAMMA-GLUTAMYLTRANSFERASE"/>
    <property type="match status" value="1"/>
</dbReference>
<reference evidence="4 5" key="1">
    <citation type="journal article" date="2021" name="Elife">
        <title>Chloroplast acquisition without the gene transfer in kleptoplastic sea slugs, Plakobranchus ocellatus.</title>
        <authorList>
            <person name="Maeda T."/>
            <person name="Takahashi S."/>
            <person name="Yoshida T."/>
            <person name="Shimamura S."/>
            <person name="Takaki Y."/>
            <person name="Nagai Y."/>
            <person name="Toyoda A."/>
            <person name="Suzuki Y."/>
            <person name="Arimoto A."/>
            <person name="Ishii H."/>
            <person name="Satoh N."/>
            <person name="Nishiyama T."/>
            <person name="Hasebe M."/>
            <person name="Maruyama T."/>
            <person name="Minagawa J."/>
            <person name="Obokata J."/>
            <person name="Shigenobu S."/>
        </authorList>
    </citation>
    <scope>NUCLEOTIDE SEQUENCE [LARGE SCALE GENOMIC DNA]</scope>
</reference>
<comment type="caution">
    <text evidence="4">The sequence shown here is derived from an EMBL/GenBank/DDBJ whole genome shotgun (WGS) entry which is preliminary data.</text>
</comment>
<accession>A0AAV4F8X0</accession>
<dbReference type="InterPro" id="IPR013783">
    <property type="entry name" value="Ig-like_fold"/>
</dbReference>
<organism evidence="4 5">
    <name type="scientific">Elysia marginata</name>
    <dbReference type="NCBI Taxonomy" id="1093978"/>
    <lineage>
        <taxon>Eukaryota</taxon>
        <taxon>Metazoa</taxon>
        <taxon>Spiralia</taxon>
        <taxon>Lophotrochozoa</taxon>
        <taxon>Mollusca</taxon>
        <taxon>Gastropoda</taxon>
        <taxon>Heterobranchia</taxon>
        <taxon>Euthyneura</taxon>
        <taxon>Panpulmonata</taxon>
        <taxon>Sacoglossa</taxon>
        <taxon>Placobranchoidea</taxon>
        <taxon>Plakobranchidae</taxon>
        <taxon>Elysia</taxon>
    </lineage>
</organism>
<dbReference type="AlphaFoldDB" id="A0AAV4F8X0"/>
<feature type="domain" description="Transglutaminase N-terminal" evidence="3">
    <location>
        <begin position="90"/>
        <end position="186"/>
    </location>
</feature>
<dbReference type="InterPro" id="IPR050779">
    <property type="entry name" value="Transglutaminase"/>
</dbReference>
<comment type="similarity">
    <text evidence="1">Belongs to the transglutaminase superfamily. Transglutaminase family.</text>
</comment>
<dbReference type="SUPFAM" id="SSF81296">
    <property type="entry name" value="E set domains"/>
    <property type="match status" value="1"/>
</dbReference>
<proteinExistence type="inferred from homology"/>
<evidence type="ECO:0000313" key="5">
    <source>
        <dbReference type="Proteomes" id="UP000762676"/>
    </source>
</evidence>
<evidence type="ECO:0000256" key="1">
    <source>
        <dbReference type="ARBA" id="ARBA00005968"/>
    </source>
</evidence>
<dbReference type="InterPro" id="IPR014756">
    <property type="entry name" value="Ig_E-set"/>
</dbReference>
<dbReference type="GO" id="GO:0003810">
    <property type="term" value="F:protein-glutamine gamma-glutamyltransferase activity"/>
    <property type="evidence" value="ECO:0007669"/>
    <property type="project" value="TreeGrafter"/>
</dbReference>
<dbReference type="InterPro" id="IPR001102">
    <property type="entry name" value="Transglutaminase_N"/>
</dbReference>
<dbReference type="Gene3D" id="2.60.40.10">
    <property type="entry name" value="Immunoglobulins"/>
    <property type="match status" value="1"/>
</dbReference>
<feature type="region of interest" description="Disordered" evidence="2">
    <location>
        <begin position="57"/>
        <end position="81"/>
    </location>
</feature>
<sequence length="243" mass="26821">MLGRYPTTTPSRWDRYSDSSTLRRPVTGYFANGSGSSSYRDPHSGATYHVYGSGSSGAASSYGGSAGSPWSTGHHVQPSRPDMSTVLAVKEVDLMVKENGQAHHTDRYEISQPDQRPPQLVIRRGQPFSISIDFTKEYDPEKDDLKLVFEAGDNPSSVNGTYVEFILSGEDLPKQWGAKIVSKEMNSNDDNGVLMGRWSEPYTDGRSPLSWTGSVKLLEKYWKTKAPVKYGQCWVFSGVCTTG</sequence>
<evidence type="ECO:0000259" key="3">
    <source>
        <dbReference type="Pfam" id="PF00868"/>
    </source>
</evidence>
<evidence type="ECO:0000256" key="2">
    <source>
        <dbReference type="SAM" id="MobiDB-lite"/>
    </source>
</evidence>
<keyword evidence="5" id="KW-1185">Reference proteome</keyword>
<gene>
    <name evidence="4" type="ORF">ElyMa_003753600</name>
</gene>
<dbReference type="Proteomes" id="UP000762676">
    <property type="component" value="Unassembled WGS sequence"/>
</dbReference>